<evidence type="ECO:0000256" key="6">
    <source>
        <dbReference type="ARBA" id="ARBA00023033"/>
    </source>
</evidence>
<keyword evidence="6 8" id="KW-0503">Monooxygenase</keyword>
<evidence type="ECO:0000313" key="9">
    <source>
        <dbReference type="EMBL" id="KAF2403936.1"/>
    </source>
</evidence>
<dbReference type="GO" id="GO:0004497">
    <property type="term" value="F:monooxygenase activity"/>
    <property type="evidence" value="ECO:0007669"/>
    <property type="project" value="UniProtKB-KW"/>
</dbReference>
<dbReference type="InterPro" id="IPR017972">
    <property type="entry name" value="Cyt_P450_CS"/>
</dbReference>
<keyword evidence="3 7" id="KW-0479">Metal-binding</keyword>
<keyword evidence="10" id="KW-1185">Reference proteome</keyword>
<dbReference type="InterPro" id="IPR002401">
    <property type="entry name" value="Cyt_P450_E_grp-I"/>
</dbReference>
<dbReference type="GO" id="GO:0020037">
    <property type="term" value="F:heme binding"/>
    <property type="evidence" value="ECO:0007669"/>
    <property type="project" value="InterPro"/>
</dbReference>
<dbReference type="Pfam" id="PF00067">
    <property type="entry name" value="p450"/>
    <property type="match status" value="1"/>
</dbReference>
<feature type="binding site" description="axial binding residue" evidence="7">
    <location>
        <position position="451"/>
    </location>
    <ligand>
        <name>heme</name>
        <dbReference type="ChEBI" id="CHEBI:30413"/>
    </ligand>
    <ligandPart>
        <name>Fe</name>
        <dbReference type="ChEBI" id="CHEBI:18248"/>
    </ligandPart>
</feature>
<organism evidence="9 10">
    <name type="scientific">Trichodelitschia bisporula</name>
    <dbReference type="NCBI Taxonomy" id="703511"/>
    <lineage>
        <taxon>Eukaryota</taxon>
        <taxon>Fungi</taxon>
        <taxon>Dikarya</taxon>
        <taxon>Ascomycota</taxon>
        <taxon>Pezizomycotina</taxon>
        <taxon>Dothideomycetes</taxon>
        <taxon>Dothideomycetes incertae sedis</taxon>
        <taxon>Phaeotrichales</taxon>
        <taxon>Phaeotrichaceae</taxon>
        <taxon>Trichodelitschia</taxon>
    </lineage>
</organism>
<dbReference type="InterPro" id="IPR050121">
    <property type="entry name" value="Cytochrome_P450_monoxygenase"/>
</dbReference>
<dbReference type="EMBL" id="ML996689">
    <property type="protein sequence ID" value="KAF2403936.1"/>
    <property type="molecule type" value="Genomic_DNA"/>
</dbReference>
<dbReference type="PANTHER" id="PTHR24305">
    <property type="entry name" value="CYTOCHROME P450"/>
    <property type="match status" value="1"/>
</dbReference>
<evidence type="ECO:0000256" key="8">
    <source>
        <dbReference type="RuleBase" id="RU000461"/>
    </source>
</evidence>
<comment type="similarity">
    <text evidence="2 8">Belongs to the cytochrome P450 family.</text>
</comment>
<dbReference type="PROSITE" id="PS00086">
    <property type="entry name" value="CYTOCHROME_P450"/>
    <property type="match status" value="1"/>
</dbReference>
<reference evidence="9" key="1">
    <citation type="journal article" date="2020" name="Stud. Mycol.">
        <title>101 Dothideomycetes genomes: a test case for predicting lifestyles and emergence of pathogens.</title>
        <authorList>
            <person name="Haridas S."/>
            <person name="Albert R."/>
            <person name="Binder M."/>
            <person name="Bloem J."/>
            <person name="Labutti K."/>
            <person name="Salamov A."/>
            <person name="Andreopoulos B."/>
            <person name="Baker S."/>
            <person name="Barry K."/>
            <person name="Bills G."/>
            <person name="Bluhm B."/>
            <person name="Cannon C."/>
            <person name="Castanera R."/>
            <person name="Culley D."/>
            <person name="Daum C."/>
            <person name="Ezra D."/>
            <person name="Gonzalez J."/>
            <person name="Henrissat B."/>
            <person name="Kuo A."/>
            <person name="Liang C."/>
            <person name="Lipzen A."/>
            <person name="Lutzoni F."/>
            <person name="Magnuson J."/>
            <person name="Mondo S."/>
            <person name="Nolan M."/>
            <person name="Ohm R."/>
            <person name="Pangilinan J."/>
            <person name="Park H.-J."/>
            <person name="Ramirez L."/>
            <person name="Alfaro M."/>
            <person name="Sun H."/>
            <person name="Tritt A."/>
            <person name="Yoshinaga Y."/>
            <person name="Zwiers L.-H."/>
            <person name="Turgeon B."/>
            <person name="Goodwin S."/>
            <person name="Spatafora J."/>
            <person name="Crous P."/>
            <person name="Grigoriev I."/>
        </authorList>
    </citation>
    <scope>NUCLEOTIDE SEQUENCE</scope>
    <source>
        <strain evidence="9">CBS 262.69</strain>
    </source>
</reference>
<dbReference type="AlphaFoldDB" id="A0A6G1I737"/>
<dbReference type="OrthoDB" id="3945418at2759"/>
<keyword evidence="7 8" id="KW-0349">Heme</keyword>
<dbReference type="GO" id="GO:0016705">
    <property type="term" value="F:oxidoreductase activity, acting on paired donors, with incorporation or reduction of molecular oxygen"/>
    <property type="evidence" value="ECO:0007669"/>
    <property type="project" value="InterPro"/>
</dbReference>
<dbReference type="PANTHER" id="PTHR24305:SF157">
    <property type="entry name" value="N-ACETYLTRYPTOPHAN 6-HYDROXYLASE IVOC-RELATED"/>
    <property type="match status" value="1"/>
</dbReference>
<evidence type="ECO:0000256" key="4">
    <source>
        <dbReference type="ARBA" id="ARBA00023002"/>
    </source>
</evidence>
<dbReference type="PRINTS" id="PR00463">
    <property type="entry name" value="EP450I"/>
</dbReference>
<evidence type="ECO:0000256" key="7">
    <source>
        <dbReference type="PIRSR" id="PIRSR602401-1"/>
    </source>
</evidence>
<dbReference type="GO" id="GO:0005506">
    <property type="term" value="F:iron ion binding"/>
    <property type="evidence" value="ECO:0007669"/>
    <property type="project" value="InterPro"/>
</dbReference>
<gene>
    <name evidence="9" type="ORF">EJ06DRAFT_299949</name>
</gene>
<evidence type="ECO:0000256" key="5">
    <source>
        <dbReference type="ARBA" id="ARBA00023004"/>
    </source>
</evidence>
<accession>A0A6G1I737</accession>
<dbReference type="CDD" id="cd11062">
    <property type="entry name" value="CYP58-like"/>
    <property type="match status" value="1"/>
</dbReference>
<evidence type="ECO:0000313" key="10">
    <source>
        <dbReference type="Proteomes" id="UP000799640"/>
    </source>
</evidence>
<dbReference type="Gene3D" id="1.10.630.10">
    <property type="entry name" value="Cytochrome P450"/>
    <property type="match status" value="1"/>
</dbReference>
<dbReference type="SUPFAM" id="SSF48264">
    <property type="entry name" value="Cytochrome P450"/>
    <property type="match status" value="1"/>
</dbReference>
<dbReference type="InterPro" id="IPR036396">
    <property type="entry name" value="Cyt_P450_sf"/>
</dbReference>
<proteinExistence type="inferred from homology"/>
<comment type="cofactor">
    <cofactor evidence="1 7">
        <name>heme</name>
        <dbReference type="ChEBI" id="CHEBI:30413"/>
    </cofactor>
</comment>
<dbReference type="Proteomes" id="UP000799640">
    <property type="component" value="Unassembled WGS sequence"/>
</dbReference>
<keyword evidence="4 8" id="KW-0560">Oxidoreductase</keyword>
<evidence type="ECO:0000256" key="2">
    <source>
        <dbReference type="ARBA" id="ARBA00010617"/>
    </source>
</evidence>
<keyword evidence="5 7" id="KW-0408">Iron</keyword>
<dbReference type="InterPro" id="IPR001128">
    <property type="entry name" value="Cyt_P450"/>
</dbReference>
<name>A0A6G1I737_9PEZI</name>
<dbReference type="PRINTS" id="PR00385">
    <property type="entry name" value="P450"/>
</dbReference>
<evidence type="ECO:0000256" key="3">
    <source>
        <dbReference type="ARBA" id="ARBA00022723"/>
    </source>
</evidence>
<evidence type="ECO:0000256" key="1">
    <source>
        <dbReference type="ARBA" id="ARBA00001971"/>
    </source>
</evidence>
<sequence>MSALASSLSGSAALLALAGLVTYVFAGAVYRLYFHPLAKFPGPKIAALTTWYEGWYDYLWLQGKFTFHLADLHKKYGPIVRIGPNEVHIKDPEFFSQIYTMSSAKIDKYEYYYSMLGNPEATFPTIAHETHKSRRAALAPFFSTAAVLRFQPVVQRVADRLCSRMRTALAADEPIPLFFAFRGLTVDIVSEYLFGASPDILERPDWGRSFYGAWRGLWELSPLIRQIPGILAVFRWTPRWLLKATNPKALEVLDMETQTDAWTARLLATPEAEIKKRPQRTVLWEVAHSNALPAEERTFKRLAVDGNNILAAGFETTGNMLSHMMYGVLSQPAVHARLCKELENAIPDPESMPNSQVLEKLPYLNAVVKETLRQGVGAFGRLSRVNRSSAVRYGDWLIPSGCAYGMSPLYVLWDETLFPDPGKFDPERWLGADAKRLEHYLVSFGRGPRLCVGMNLANAELYVVGAAVVRRFPTLRLWETGPEDVKAIYDYFGGMWRFEEGSDGLQVKG</sequence>
<protein>
    <submittedName>
        <fullName evidence="9">Cytochrome P450</fullName>
    </submittedName>
</protein>